<reference evidence="1 2" key="1">
    <citation type="journal article" date="2018" name="PLoS ONE">
        <title>The draft genome of Kipferlia bialata reveals reductive genome evolution in fornicate parasites.</title>
        <authorList>
            <person name="Tanifuji G."/>
            <person name="Takabayashi S."/>
            <person name="Kume K."/>
            <person name="Takagi M."/>
            <person name="Nakayama T."/>
            <person name="Kamikawa R."/>
            <person name="Inagaki Y."/>
            <person name="Hashimoto T."/>
        </authorList>
    </citation>
    <scope>NUCLEOTIDE SEQUENCE [LARGE SCALE GENOMIC DNA]</scope>
    <source>
        <strain evidence="1">NY0173</strain>
    </source>
</reference>
<gene>
    <name evidence="1" type="ORF">KIPB_011154</name>
</gene>
<keyword evidence="2" id="KW-1185">Reference proteome</keyword>
<organism evidence="1 2">
    <name type="scientific">Kipferlia bialata</name>
    <dbReference type="NCBI Taxonomy" id="797122"/>
    <lineage>
        <taxon>Eukaryota</taxon>
        <taxon>Metamonada</taxon>
        <taxon>Carpediemonas-like organisms</taxon>
        <taxon>Kipferlia</taxon>
    </lineage>
</organism>
<accession>A0A391NQB8</accession>
<sequence length="30" mass="3253">PTVQWLEPVVLQPASHRSTLVRALVSLVGV</sequence>
<dbReference type="EMBL" id="BDIP01004423">
    <property type="protein sequence ID" value="GCA63657.1"/>
    <property type="molecule type" value="Genomic_DNA"/>
</dbReference>
<comment type="caution">
    <text evidence="1">The sequence shown here is derived from an EMBL/GenBank/DDBJ whole genome shotgun (WGS) entry which is preliminary data.</text>
</comment>
<protein>
    <submittedName>
        <fullName evidence="1">Uncharacterized protein</fullName>
    </submittedName>
</protein>
<evidence type="ECO:0000313" key="2">
    <source>
        <dbReference type="Proteomes" id="UP000265618"/>
    </source>
</evidence>
<proteinExistence type="predicted"/>
<name>A0A391NQB8_9EUKA</name>
<feature type="non-terminal residue" evidence="1">
    <location>
        <position position="1"/>
    </location>
</feature>
<dbReference type="Proteomes" id="UP000265618">
    <property type="component" value="Unassembled WGS sequence"/>
</dbReference>
<evidence type="ECO:0000313" key="1">
    <source>
        <dbReference type="EMBL" id="GCA63657.1"/>
    </source>
</evidence>
<dbReference type="AlphaFoldDB" id="A0A391NQB8"/>